<evidence type="ECO:0000256" key="4">
    <source>
        <dbReference type="SAM" id="Coils"/>
    </source>
</evidence>
<feature type="transmembrane region" description="Helical" evidence="5">
    <location>
        <begin position="505"/>
        <end position="528"/>
    </location>
</feature>
<organism evidence="7 8">
    <name type="scientific">Saprospira grandis DSM 2844</name>
    <dbReference type="NCBI Taxonomy" id="694433"/>
    <lineage>
        <taxon>Bacteria</taxon>
        <taxon>Pseudomonadati</taxon>
        <taxon>Bacteroidota</taxon>
        <taxon>Saprospiria</taxon>
        <taxon>Saprospirales</taxon>
        <taxon>Saprospiraceae</taxon>
        <taxon>Saprospira</taxon>
    </lineage>
</organism>
<dbReference type="Proteomes" id="UP000005113">
    <property type="component" value="Unassembled WGS sequence"/>
</dbReference>
<keyword evidence="5" id="KW-0812">Transmembrane</keyword>
<evidence type="ECO:0000256" key="5">
    <source>
        <dbReference type="SAM" id="Phobius"/>
    </source>
</evidence>
<keyword evidence="5" id="KW-1133">Transmembrane helix</keyword>
<evidence type="ECO:0000256" key="1">
    <source>
        <dbReference type="ARBA" id="ARBA00022574"/>
    </source>
</evidence>
<dbReference type="Gene3D" id="3.40.50.300">
    <property type="entry name" value="P-loop containing nucleotide triphosphate hydrolases"/>
    <property type="match status" value="1"/>
</dbReference>
<dbReference type="EMBL" id="JH719942">
    <property type="protein sequence ID" value="EJF52629.1"/>
    <property type="molecule type" value="Genomic_DNA"/>
</dbReference>
<protein>
    <submittedName>
        <fullName evidence="7">WD40 repeat-containing protein</fullName>
    </submittedName>
</protein>
<dbReference type="InterPro" id="IPR036322">
    <property type="entry name" value="WD40_repeat_dom_sf"/>
</dbReference>
<dbReference type="PROSITE" id="PS50082">
    <property type="entry name" value="WD_REPEATS_2"/>
    <property type="match status" value="2"/>
</dbReference>
<feature type="repeat" description="WD" evidence="3">
    <location>
        <begin position="964"/>
        <end position="997"/>
    </location>
</feature>
<dbReference type="PANTHER" id="PTHR22847:SF637">
    <property type="entry name" value="WD REPEAT DOMAIN 5B"/>
    <property type="match status" value="1"/>
</dbReference>
<keyword evidence="1 3" id="KW-0853">WD repeat</keyword>
<dbReference type="InterPro" id="IPR015943">
    <property type="entry name" value="WD40/YVTN_repeat-like_dom_sf"/>
</dbReference>
<keyword evidence="5" id="KW-0472">Membrane</keyword>
<evidence type="ECO:0000256" key="2">
    <source>
        <dbReference type="ARBA" id="ARBA00022737"/>
    </source>
</evidence>
<dbReference type="OrthoDB" id="414967at2"/>
<dbReference type="SMART" id="SM00320">
    <property type="entry name" value="WD40"/>
    <property type="match status" value="5"/>
</dbReference>
<evidence type="ECO:0000256" key="3">
    <source>
        <dbReference type="PROSITE-ProRule" id="PRU00221"/>
    </source>
</evidence>
<dbReference type="RefSeq" id="WP_002657718.1">
    <property type="nucleotide sequence ID" value="NZ_JH719942.1"/>
</dbReference>
<dbReference type="InterPro" id="IPR001680">
    <property type="entry name" value="WD40_rpt"/>
</dbReference>
<dbReference type="Pfam" id="PF00400">
    <property type="entry name" value="WD40"/>
    <property type="match status" value="4"/>
</dbReference>
<sequence length="1119" mass="126169">MASFEILTKEPYPGLRPYEAKERELFFGRNKQLDELLRKIRGNRFLALVGGAGGGKSSLVRSALVPKLKDGFAGQAGQSWRIAVCQPGNNPIGNLSRQLASRGVLHPDSKMDPNYPAIVEKSLRRGSLGLVDAYKDADVERANLMVVIDQFEEIFAFAKTSSAAQEDAATFVNLLLNASRQREAPIYIVLTMRSDYIGRCTDFRGLPEAINDGQFLIPKMKVEELKKVMIMPVKAVGASIAPDLVSRMISDIGEDFDDLPRLQHLMMRVWDNWVEVDSDPSLPLGIKHYENVGTIKEALSVHAEEAYNKLKTEEQKVTCQRMFRALSERNADGSASRRVATVGELCKLTDQSIESLAPVIVAFSRADRRFLQAPPNRDDLELDTVISITHESLISYWDRLAHWAEEEHEAAETYTRLSTAAALYFEGKGALWVEPELSLGLKWYEPHTYDEEHPERLAPTKAWASRYNTTYDETIDFLLKSHEASDKKLRDKREDDDRKRKTRMLITYLSLGFGAICLILLLLAGVALDSARRSAQVAGRKEKEARLAAYQAEIAKQRANESRYMAKVNANRAQRESFLARQATEKAIRSSDIAELKSRAANQARSKALIALDTAELERQRAEIAKLRAEQARRDAMKSERRAQEERLKAIMTKGLSLAQSVAVKSWKVEEPDLEALLAKEAFELNRVNGGKEHDAYIYEALYKAIDKMQGVGDNPDFNSLNVAPDGLSHLGAMRSIVVSTAEGEFDQKVYTTGSDGWLFKWPLQVFDSKEEQKTAGAPQVLTRNRNNRVYRCMDMSAEGKFLVRAGDEDYMEIWDVAKEERMLKVDVHRGRRVWDLAFLPTGNAVISTGDDRSIKYTNMKGEVTPIVERTPYRVTSIAVSADGQHVAGAGGSPDVSIWNIKSGQEDFKLENPYNKRNATAVAISPTGRFVAVGYQDGSLLIFDIYHYKNGLDQDGNRYVPERLVYHSAKISDLSFSDDGTMLVVGSLDKRATLWQIWNQAYENYDNEEEFPFKDPKFQPVRLEDHEDWVLSVAFTHDGQKVLTGCANGEVKIYEVDMFRYASQLCAMVRRNLSNKEWKKYIGTDDPERDPRNQRLYIITAEGERVPLSTCGNEYQQGS</sequence>
<accession>J0NYQ2</accession>
<dbReference type="Gene3D" id="2.130.10.10">
    <property type="entry name" value="YVTN repeat-like/Quinoprotein amine dehydrogenase"/>
    <property type="match status" value="2"/>
</dbReference>
<evidence type="ECO:0000259" key="6">
    <source>
        <dbReference type="Pfam" id="PF20703"/>
    </source>
</evidence>
<dbReference type="InterPro" id="IPR049052">
    <property type="entry name" value="nSTAND1"/>
</dbReference>
<keyword evidence="2" id="KW-0677">Repeat</keyword>
<dbReference type="PROSITE" id="PS50294">
    <property type="entry name" value="WD_REPEATS_REGION"/>
    <property type="match status" value="2"/>
</dbReference>
<feature type="coiled-coil region" evidence="4">
    <location>
        <begin position="610"/>
        <end position="654"/>
    </location>
</feature>
<dbReference type="InterPro" id="IPR027417">
    <property type="entry name" value="P-loop_NTPase"/>
</dbReference>
<dbReference type="Pfam" id="PF20703">
    <property type="entry name" value="nSTAND1"/>
    <property type="match status" value="1"/>
</dbReference>
<feature type="domain" description="Novel STAND NTPase 1" evidence="6">
    <location>
        <begin position="11"/>
        <end position="424"/>
    </location>
</feature>
<dbReference type="SUPFAM" id="SSF50978">
    <property type="entry name" value="WD40 repeat-like"/>
    <property type="match status" value="1"/>
</dbReference>
<feature type="repeat" description="WD" evidence="3">
    <location>
        <begin position="1023"/>
        <end position="1057"/>
    </location>
</feature>
<keyword evidence="4" id="KW-0175">Coiled coil</keyword>
<proteinExistence type="predicted"/>
<evidence type="ECO:0000313" key="8">
    <source>
        <dbReference type="Proteomes" id="UP000005113"/>
    </source>
</evidence>
<dbReference type="SUPFAM" id="SSF52540">
    <property type="entry name" value="P-loop containing nucleoside triphosphate hydrolases"/>
    <property type="match status" value="1"/>
</dbReference>
<name>J0NYQ2_9BACT</name>
<reference evidence="8" key="1">
    <citation type="journal article" date="2012" name="Stand. Genomic Sci.">
        <title>Permanent draft genome sequence of the gliding predator Saprospira grandis strain Sa g1 (= HR1).</title>
        <authorList>
            <person name="Mavromatis K."/>
            <person name="Chertkov O."/>
            <person name="Lapidus A."/>
            <person name="Nolan M."/>
            <person name="Lucas S."/>
            <person name="Tice H."/>
            <person name="Del Rio T.G."/>
            <person name="Cheng J.F."/>
            <person name="Han C."/>
            <person name="Tapia R."/>
            <person name="Bruce D."/>
            <person name="Goodwin L.A."/>
            <person name="Pitluck S."/>
            <person name="Huntemann M."/>
            <person name="Liolios K."/>
            <person name="Pagani I."/>
            <person name="Ivanova N."/>
            <person name="Mikhailova N."/>
            <person name="Pati A."/>
            <person name="Chen A."/>
            <person name="Palaniappan K."/>
            <person name="Land M."/>
            <person name="Brambilla E.M."/>
            <person name="Rohde M."/>
            <person name="Spring S."/>
            <person name="Goker M."/>
            <person name="Detter J.C."/>
            <person name="Bristow J."/>
            <person name="Eisen J.A."/>
            <person name="Markowitz V."/>
            <person name="Hugenholtz P."/>
            <person name="Kyrpides N.C."/>
            <person name="Klenk H.P."/>
            <person name="Woyke T."/>
        </authorList>
    </citation>
    <scope>NUCLEOTIDE SEQUENCE [LARGE SCALE GENOMIC DNA]</scope>
    <source>
        <strain evidence="8">DSM 2844</strain>
    </source>
</reference>
<dbReference type="AlphaFoldDB" id="J0NYQ2"/>
<evidence type="ECO:0000313" key="7">
    <source>
        <dbReference type="EMBL" id="EJF52629.1"/>
    </source>
</evidence>
<gene>
    <name evidence="7" type="ORF">SapgrDRAFT_0897</name>
</gene>
<dbReference type="PANTHER" id="PTHR22847">
    <property type="entry name" value="WD40 REPEAT PROTEIN"/>
    <property type="match status" value="1"/>
</dbReference>
<dbReference type="HOGENOM" id="CLU_002352_0_2_10"/>